<name>A0ABU3P2Q8_9FIRM</name>
<dbReference type="InterPro" id="IPR005370">
    <property type="entry name" value="UPF0180"/>
</dbReference>
<protein>
    <submittedName>
        <fullName evidence="1">YkuS family protein</fullName>
    </submittedName>
</protein>
<comment type="caution">
    <text evidence="1">The sequence shown here is derived from an EMBL/GenBank/DDBJ whole genome shotgun (WGS) entry which is preliminary data.</text>
</comment>
<dbReference type="RefSeq" id="WP_413781798.1">
    <property type="nucleotide sequence ID" value="NZ_JAUOZS010000001.1"/>
</dbReference>
<keyword evidence="2" id="KW-1185">Reference proteome</keyword>
<organism evidence="1 2">
    <name type="scientific">Anaeroselena agilis</name>
    <dbReference type="NCBI Taxonomy" id="3063788"/>
    <lineage>
        <taxon>Bacteria</taxon>
        <taxon>Bacillati</taxon>
        <taxon>Bacillota</taxon>
        <taxon>Negativicutes</taxon>
        <taxon>Acetonemataceae</taxon>
        <taxon>Anaeroselena</taxon>
    </lineage>
</organism>
<dbReference type="EMBL" id="JAUOZS010000001">
    <property type="protein sequence ID" value="MDT8903339.1"/>
    <property type="molecule type" value="Genomic_DNA"/>
</dbReference>
<dbReference type="Pfam" id="PF03698">
    <property type="entry name" value="UPF0180"/>
    <property type="match status" value="1"/>
</dbReference>
<proteinExistence type="predicted"/>
<evidence type="ECO:0000313" key="1">
    <source>
        <dbReference type="EMBL" id="MDT8903339.1"/>
    </source>
</evidence>
<evidence type="ECO:0000313" key="2">
    <source>
        <dbReference type="Proteomes" id="UP001254848"/>
    </source>
</evidence>
<accession>A0ABU3P2Q8</accession>
<reference evidence="1 2" key="1">
    <citation type="submission" date="2023-07" db="EMBL/GenBank/DDBJ databases">
        <title>The novel representative of Negativicutes class, Anaeroselena agilis gen. nov. sp. nov.</title>
        <authorList>
            <person name="Prokofeva M.I."/>
            <person name="Elcheninov A.G."/>
            <person name="Klyukina A."/>
            <person name="Kublanov I.V."/>
            <person name="Frolov E.N."/>
            <person name="Podosokorskaya O.A."/>
        </authorList>
    </citation>
    <scope>NUCLEOTIDE SEQUENCE [LARGE SCALE GENOMIC DNA]</scope>
    <source>
        <strain evidence="1 2">4137-cl</strain>
    </source>
</reference>
<sequence>MARLVSVEHGLDPVKEHLSNQGYQVVDPDEWVRPVEAVIYRGVPLAASERRGVAENTALVNAAGLTPEEVAMQLENKLG</sequence>
<dbReference type="Proteomes" id="UP001254848">
    <property type="component" value="Unassembled WGS sequence"/>
</dbReference>
<gene>
    <name evidence="1" type="ORF">Q4T40_19080</name>
</gene>